<name>A0A0E9SZI0_ANGAN</name>
<reference evidence="1" key="1">
    <citation type="submission" date="2014-11" db="EMBL/GenBank/DDBJ databases">
        <authorList>
            <person name="Amaro Gonzalez C."/>
        </authorList>
    </citation>
    <scope>NUCLEOTIDE SEQUENCE</scope>
</reference>
<dbReference type="AlphaFoldDB" id="A0A0E9SZI0"/>
<accession>A0A0E9SZI0</accession>
<proteinExistence type="predicted"/>
<dbReference type="EMBL" id="GBXM01062674">
    <property type="protein sequence ID" value="JAH45903.1"/>
    <property type="molecule type" value="Transcribed_RNA"/>
</dbReference>
<protein>
    <submittedName>
        <fullName evidence="1">Uncharacterized protein</fullName>
    </submittedName>
</protein>
<reference evidence="1" key="2">
    <citation type="journal article" date="2015" name="Fish Shellfish Immunol.">
        <title>Early steps in the European eel (Anguilla anguilla)-Vibrio vulnificus interaction in the gills: Role of the RtxA13 toxin.</title>
        <authorList>
            <person name="Callol A."/>
            <person name="Pajuelo D."/>
            <person name="Ebbesson L."/>
            <person name="Teles M."/>
            <person name="MacKenzie S."/>
            <person name="Amaro C."/>
        </authorList>
    </citation>
    <scope>NUCLEOTIDE SEQUENCE</scope>
</reference>
<evidence type="ECO:0000313" key="1">
    <source>
        <dbReference type="EMBL" id="JAH45903.1"/>
    </source>
</evidence>
<sequence length="24" mass="2954">MTHSRSRPWVASKYFCLKTRKKKN</sequence>
<organism evidence="1">
    <name type="scientific">Anguilla anguilla</name>
    <name type="common">European freshwater eel</name>
    <name type="synonym">Muraena anguilla</name>
    <dbReference type="NCBI Taxonomy" id="7936"/>
    <lineage>
        <taxon>Eukaryota</taxon>
        <taxon>Metazoa</taxon>
        <taxon>Chordata</taxon>
        <taxon>Craniata</taxon>
        <taxon>Vertebrata</taxon>
        <taxon>Euteleostomi</taxon>
        <taxon>Actinopterygii</taxon>
        <taxon>Neopterygii</taxon>
        <taxon>Teleostei</taxon>
        <taxon>Anguilliformes</taxon>
        <taxon>Anguillidae</taxon>
        <taxon>Anguilla</taxon>
    </lineage>
</organism>